<name>A0A9D9DQM9_9BACT</name>
<accession>A0A9D9DQM9</accession>
<proteinExistence type="predicted"/>
<dbReference type="Proteomes" id="UP000823612">
    <property type="component" value="Unassembled WGS sequence"/>
</dbReference>
<organism evidence="1 2">
    <name type="scientific">Candidatus Pullibacteroides excrementavium</name>
    <dbReference type="NCBI Taxonomy" id="2840905"/>
    <lineage>
        <taxon>Bacteria</taxon>
        <taxon>Pseudomonadati</taxon>
        <taxon>Bacteroidota</taxon>
        <taxon>Bacteroidia</taxon>
        <taxon>Bacteroidales</taxon>
        <taxon>Candidatus Pullibacteroides</taxon>
    </lineage>
</organism>
<dbReference type="EMBL" id="JADIMZ010000008">
    <property type="protein sequence ID" value="MBO8431771.1"/>
    <property type="molecule type" value="Genomic_DNA"/>
</dbReference>
<reference evidence="1" key="2">
    <citation type="journal article" date="2021" name="PeerJ">
        <title>Extensive microbial diversity within the chicken gut microbiome revealed by metagenomics and culture.</title>
        <authorList>
            <person name="Gilroy R."/>
            <person name="Ravi A."/>
            <person name="Getino M."/>
            <person name="Pursley I."/>
            <person name="Horton D.L."/>
            <person name="Alikhan N.F."/>
            <person name="Baker D."/>
            <person name="Gharbi K."/>
            <person name="Hall N."/>
            <person name="Watson M."/>
            <person name="Adriaenssens E.M."/>
            <person name="Foster-Nyarko E."/>
            <person name="Jarju S."/>
            <person name="Secka A."/>
            <person name="Antonio M."/>
            <person name="Oren A."/>
            <person name="Chaudhuri R.R."/>
            <person name="La Ragione R."/>
            <person name="Hildebrand F."/>
            <person name="Pallen M.J."/>
        </authorList>
    </citation>
    <scope>NUCLEOTIDE SEQUENCE</scope>
    <source>
        <strain evidence="1">2889</strain>
    </source>
</reference>
<evidence type="ECO:0000313" key="1">
    <source>
        <dbReference type="EMBL" id="MBO8431771.1"/>
    </source>
</evidence>
<evidence type="ECO:0000313" key="2">
    <source>
        <dbReference type="Proteomes" id="UP000823612"/>
    </source>
</evidence>
<dbReference type="AlphaFoldDB" id="A0A9D9DQM9"/>
<comment type="caution">
    <text evidence="1">The sequence shown here is derived from an EMBL/GenBank/DDBJ whole genome shotgun (WGS) entry which is preliminary data.</text>
</comment>
<sequence length="251" mass="30157">MDKPKALVGLQEEDYCYPLADVSHLSDEEKRKLRIRGMHIPKLLSSDEEFEQWVSVFAPWNGRVDMPEGGFDALNKEDKRKVMSQAVFQRALWYHRKRFNAWKKEHLQPLVDELAEEASNAPQYDWRYLYSLELKKLRCMRTYFSHSLIADKDGNFGFNRWIDICIRLLEFLERDGDNILEEQVMRMNVRNVGDLVPSDVVEDYKSASVSVAEDEYSLDDKAYYYGREIYGRKMERLYYRIRLYNMREWWE</sequence>
<reference evidence="1" key="1">
    <citation type="submission" date="2020-10" db="EMBL/GenBank/DDBJ databases">
        <authorList>
            <person name="Gilroy R."/>
        </authorList>
    </citation>
    <scope>NUCLEOTIDE SEQUENCE</scope>
    <source>
        <strain evidence="1">2889</strain>
    </source>
</reference>
<protein>
    <submittedName>
        <fullName evidence="1">Uncharacterized protein</fullName>
    </submittedName>
</protein>
<gene>
    <name evidence="1" type="ORF">IAB08_00545</name>
</gene>